<gene>
    <name evidence="1" type="ORF">V2E26_02400</name>
</gene>
<evidence type="ECO:0000313" key="1">
    <source>
        <dbReference type="EMBL" id="WVN21244.1"/>
    </source>
</evidence>
<dbReference type="Proteomes" id="UP001431935">
    <property type="component" value="Chromosome"/>
</dbReference>
<dbReference type="RefSeq" id="WP_330463283.1">
    <property type="nucleotide sequence ID" value="NZ_CP143578.1"/>
</dbReference>
<keyword evidence="2" id="KW-1185">Reference proteome</keyword>
<sequence length="321" mass="38720">MKKLSLISLLSIPLPLITISCQEEKTNDEFTKKQIKEFYKNPSITKMLDFFTNNDNAKKNIYVSQQQNKSNSKFDELKYAFVYNPIFIANATHNNGDYNFLANKSKDIIKNTLSIDWYWTLNNINKFDYNFNPYGDRYRSFAEEQEWFQEIKEKFNSLIINIKNNNPQQLVKVPIKEIEKLKSKNIYKEKEAWYLIFDDNKAIKIWKYLEDDKPKLQILPDLLIFKDIQNIKEQIIHIEDSVFKKRLENFNNNYESSKEDAELEDEPFDEEAFLNSRIDKIYMEFQGIYKYNENFVDVLREINKDELKIYRFSMRFINEKN</sequence>
<organism evidence="1 2">
    <name type="scientific">Metamycoplasma gateae</name>
    <dbReference type="NCBI Taxonomy" id="35769"/>
    <lineage>
        <taxon>Bacteria</taxon>
        <taxon>Bacillati</taxon>
        <taxon>Mycoplasmatota</taxon>
        <taxon>Mycoplasmoidales</taxon>
        <taxon>Metamycoplasmataceae</taxon>
        <taxon>Metamycoplasma</taxon>
    </lineage>
</organism>
<accession>A0ABZ2AGJ0</accession>
<dbReference type="NCBIfam" id="TIGR04313">
    <property type="entry name" value="aro_clust_Mycop"/>
    <property type="match status" value="1"/>
</dbReference>
<reference evidence="1" key="1">
    <citation type="submission" date="2024-01" db="EMBL/GenBank/DDBJ databases">
        <title>Complete genome sequence of Mycoplasma gateae strain 3700.</title>
        <authorList>
            <person name="Spergser J."/>
        </authorList>
    </citation>
    <scope>NUCLEOTIDE SEQUENCE [LARGE SCALE GENOMIC DNA]</scope>
    <source>
        <strain evidence="1">3700</strain>
    </source>
</reference>
<evidence type="ECO:0000313" key="2">
    <source>
        <dbReference type="Proteomes" id="UP001431935"/>
    </source>
</evidence>
<dbReference type="PROSITE" id="PS51257">
    <property type="entry name" value="PROKAR_LIPOPROTEIN"/>
    <property type="match status" value="1"/>
</dbReference>
<name>A0ABZ2AGJ0_9BACT</name>
<dbReference type="EMBL" id="CP143578">
    <property type="protein sequence ID" value="WVN21244.1"/>
    <property type="molecule type" value="Genomic_DNA"/>
</dbReference>
<proteinExistence type="predicted"/>
<protein>
    <submittedName>
        <fullName evidence="1">Aromatic motif membrane protein</fullName>
    </submittedName>
</protein>
<dbReference type="InterPro" id="IPR027593">
    <property type="entry name" value="Aro_clust"/>
</dbReference>